<dbReference type="InterPro" id="IPR003903">
    <property type="entry name" value="UIM_dom"/>
</dbReference>
<evidence type="ECO:0000313" key="5">
    <source>
        <dbReference type="Proteomes" id="UP000249619"/>
    </source>
</evidence>
<dbReference type="SUPFAM" id="SSF50978">
    <property type="entry name" value="WD40 repeat-like"/>
    <property type="match status" value="1"/>
</dbReference>
<feature type="compositionally biased region" description="Polar residues" evidence="2">
    <location>
        <begin position="861"/>
        <end position="883"/>
    </location>
</feature>
<dbReference type="InterPro" id="IPR036047">
    <property type="entry name" value="F-box-like_dom_sf"/>
</dbReference>
<dbReference type="CDD" id="cd03784">
    <property type="entry name" value="GT1_Gtf-like"/>
    <property type="match status" value="1"/>
</dbReference>
<dbReference type="GO" id="GO:0005975">
    <property type="term" value="P:carbohydrate metabolic process"/>
    <property type="evidence" value="ECO:0007669"/>
    <property type="project" value="InterPro"/>
</dbReference>
<dbReference type="InterPro" id="IPR050426">
    <property type="entry name" value="Glycosyltransferase_28"/>
</dbReference>
<feature type="compositionally biased region" description="Basic and acidic residues" evidence="2">
    <location>
        <begin position="1524"/>
        <end position="1535"/>
    </location>
</feature>
<feature type="compositionally biased region" description="Basic and acidic residues" evidence="2">
    <location>
        <begin position="1864"/>
        <end position="1874"/>
    </location>
</feature>
<dbReference type="Pfam" id="PF03033">
    <property type="entry name" value="Glyco_transf_28"/>
    <property type="match status" value="1"/>
</dbReference>
<keyword evidence="1 4" id="KW-0808">Transferase</keyword>
<feature type="region of interest" description="Disordered" evidence="2">
    <location>
        <begin position="1524"/>
        <end position="1635"/>
    </location>
</feature>
<feature type="region of interest" description="Disordered" evidence="2">
    <location>
        <begin position="2086"/>
        <end position="2157"/>
    </location>
</feature>
<dbReference type="InterPro" id="IPR002213">
    <property type="entry name" value="UDP_glucos_trans"/>
</dbReference>
<feature type="compositionally biased region" description="Basic and acidic residues" evidence="2">
    <location>
        <begin position="1822"/>
        <end position="1832"/>
    </location>
</feature>
<dbReference type="SUPFAM" id="SSF81383">
    <property type="entry name" value="F-box domain"/>
    <property type="match status" value="1"/>
</dbReference>
<dbReference type="PANTHER" id="PTHR48050:SF13">
    <property type="entry name" value="STEROL 3-BETA-GLUCOSYLTRANSFERASE UGT80A2"/>
    <property type="match status" value="1"/>
</dbReference>
<accession>A0A364N2R1</accession>
<feature type="compositionally biased region" description="Basic and acidic residues" evidence="2">
    <location>
        <begin position="1884"/>
        <end position="1896"/>
    </location>
</feature>
<dbReference type="FunFam" id="3.40.50.2000:FF:000009">
    <property type="entry name" value="Sterol 3-beta-glucosyltransferase UGT80A2"/>
    <property type="match status" value="1"/>
</dbReference>
<dbReference type="PROSITE" id="PS50181">
    <property type="entry name" value="FBOX"/>
    <property type="match status" value="1"/>
</dbReference>
<feature type="compositionally biased region" description="Polar residues" evidence="2">
    <location>
        <begin position="1833"/>
        <end position="1859"/>
    </location>
</feature>
<feature type="compositionally biased region" description="Basic and acidic residues" evidence="2">
    <location>
        <begin position="772"/>
        <end position="783"/>
    </location>
</feature>
<proteinExistence type="predicted"/>
<feature type="compositionally biased region" description="Low complexity" evidence="2">
    <location>
        <begin position="1536"/>
        <end position="1550"/>
    </location>
</feature>
<dbReference type="InterPro" id="IPR010610">
    <property type="entry name" value="EryCIII-like_C"/>
</dbReference>
<feature type="compositionally biased region" description="Basic and acidic residues" evidence="2">
    <location>
        <begin position="2131"/>
        <end position="2157"/>
    </location>
</feature>
<feature type="compositionally biased region" description="Polar residues" evidence="2">
    <location>
        <begin position="822"/>
        <end position="834"/>
    </location>
</feature>
<feature type="compositionally biased region" description="Low complexity" evidence="2">
    <location>
        <begin position="1902"/>
        <end position="1918"/>
    </location>
</feature>
<feature type="compositionally biased region" description="Acidic residues" evidence="2">
    <location>
        <begin position="2031"/>
        <end position="2044"/>
    </location>
</feature>
<feature type="compositionally biased region" description="Basic and acidic residues" evidence="2">
    <location>
        <begin position="1993"/>
        <end position="2010"/>
    </location>
</feature>
<dbReference type="InterPro" id="IPR001810">
    <property type="entry name" value="F-box_dom"/>
</dbReference>
<reference evidence="5" key="1">
    <citation type="submission" date="2018-05" db="EMBL/GenBank/DDBJ databases">
        <title>Draft genome sequence of Stemphylium lycopersici strain CIDEFI 213.</title>
        <authorList>
            <person name="Medina R."/>
            <person name="Franco M.E.E."/>
            <person name="Lucentini C.G."/>
            <person name="Saparrat M.C.N."/>
            <person name="Balatti P.A."/>
        </authorList>
    </citation>
    <scope>NUCLEOTIDE SEQUENCE [LARGE SCALE GENOMIC DNA]</scope>
    <source>
        <strain evidence="5">CIDEFI 213</strain>
    </source>
</reference>
<dbReference type="SUPFAM" id="SSF53756">
    <property type="entry name" value="UDP-Glycosyltransferase/glycogen phosphorylase"/>
    <property type="match status" value="1"/>
</dbReference>
<feature type="compositionally biased region" description="Polar residues" evidence="2">
    <location>
        <begin position="755"/>
        <end position="766"/>
    </location>
</feature>
<name>A0A364N2R1_STELY</name>
<dbReference type="EMBL" id="QGDH01000067">
    <property type="protein sequence ID" value="RAR10280.1"/>
    <property type="molecule type" value="Genomic_DNA"/>
</dbReference>
<dbReference type="Gene3D" id="1.20.1280.50">
    <property type="match status" value="1"/>
</dbReference>
<feature type="compositionally biased region" description="Low complexity" evidence="2">
    <location>
        <begin position="846"/>
        <end position="857"/>
    </location>
</feature>
<dbReference type="Pfam" id="PF06722">
    <property type="entry name" value="EryCIII-like_C"/>
    <property type="match status" value="1"/>
</dbReference>
<feature type="region of interest" description="Disordered" evidence="2">
    <location>
        <begin position="755"/>
        <end position="783"/>
    </location>
</feature>
<comment type="caution">
    <text evidence="4">The sequence shown here is derived from an EMBL/GenBank/DDBJ whole genome shotgun (WGS) entry which is preliminary data.</text>
</comment>
<evidence type="ECO:0000259" key="3">
    <source>
        <dbReference type="PROSITE" id="PS50181"/>
    </source>
</evidence>
<organism evidence="4 5">
    <name type="scientific">Stemphylium lycopersici</name>
    <name type="common">Tomato gray leaf spot disease fungus</name>
    <name type="synonym">Thyrospora lycopersici</name>
    <dbReference type="NCBI Taxonomy" id="183478"/>
    <lineage>
        <taxon>Eukaryota</taxon>
        <taxon>Fungi</taxon>
        <taxon>Dikarya</taxon>
        <taxon>Ascomycota</taxon>
        <taxon>Pezizomycotina</taxon>
        <taxon>Dothideomycetes</taxon>
        <taxon>Pleosporomycetidae</taxon>
        <taxon>Pleosporales</taxon>
        <taxon>Pleosporineae</taxon>
        <taxon>Pleosporaceae</taxon>
        <taxon>Stemphylium</taxon>
    </lineage>
</organism>
<evidence type="ECO:0000313" key="4">
    <source>
        <dbReference type="EMBL" id="RAR10280.1"/>
    </source>
</evidence>
<feature type="region of interest" description="Disordered" evidence="2">
    <location>
        <begin position="822"/>
        <end position="902"/>
    </location>
</feature>
<evidence type="ECO:0000256" key="2">
    <source>
        <dbReference type="SAM" id="MobiDB-lite"/>
    </source>
</evidence>
<dbReference type="GO" id="GO:0016906">
    <property type="term" value="F:sterol 3-beta-glucosyltransferase activity"/>
    <property type="evidence" value="ECO:0007669"/>
    <property type="project" value="UniProtKB-ARBA"/>
</dbReference>
<dbReference type="Pfam" id="PF12937">
    <property type="entry name" value="F-box-like"/>
    <property type="match status" value="1"/>
</dbReference>
<dbReference type="SMART" id="SM00726">
    <property type="entry name" value="UIM"/>
    <property type="match status" value="5"/>
</dbReference>
<dbReference type="InterPro" id="IPR036322">
    <property type="entry name" value="WD40_repeat_dom_sf"/>
</dbReference>
<evidence type="ECO:0000256" key="1">
    <source>
        <dbReference type="ARBA" id="ARBA00022679"/>
    </source>
</evidence>
<feature type="domain" description="F-box" evidence="3">
    <location>
        <begin position="1"/>
        <end position="44"/>
    </location>
</feature>
<feature type="region of interest" description="Disordered" evidence="2">
    <location>
        <begin position="1821"/>
        <end position="2045"/>
    </location>
</feature>
<protein>
    <submittedName>
        <fullName evidence="4">Glycosyltransferase family 1 protein</fullName>
    </submittedName>
</protein>
<feature type="region of interest" description="Disordered" evidence="2">
    <location>
        <begin position="83"/>
        <end position="105"/>
    </location>
</feature>
<dbReference type="Proteomes" id="UP000249619">
    <property type="component" value="Unassembled WGS sequence"/>
</dbReference>
<sequence>MDRLPDELVLHIISYLEPSELVNLQHVSRHLLNLSRDNNLWKSLCFSHSAAERRRRRLEISTDIDPRLAELIRAADTLSNTFDTSVHDANAPSAESQQERNKEKRRQALIANWDPSYPGEKVNWYQDFIQRHAEQKMSWFQDAGGEERDEGDIRRDATGAGILFDSDGLASKLIAPLDDGSISIWDASASSDRQGRLIAKSDIGLLPGKGSDLDYRTRLAQSEAIMTETGAVECVSIDNKLNKGFFAVQNTLNEVDLNTLQVVSRTLYPFPITALSEAHHRTPLTVGTNWTLHLHDTRKPPQPPSSVRCELIGGATDTSFSRLETGDFGGHVSLSQPGALSILHLPTARDWDGNGDIWVGGRFTSMLNFDRRSFPRLRGTVHSGARLSCITAIPYPFVSQDVRLGRPYSSPALLRDVKSLPGHTLITAGEYKGKGSLELYGLSGEPTRSINSSDSRTTRNQRAYYQNRQTASSSKLLSVAPHGTRIVFSDGDGNMKWVERDGSTPVRHFNINDFQRLSSDPAPQSQLVSAQADTEAGWGDIVQKILPTVKPSLLCSCTPAGPAEALGLDNLILWTGDGKLGMLGFGREPPFDKDVFEDALEQQGDAGEKVREREYSAEMRRALEHQARELRWLRGALPTLVSGTHPSNTSSSHTTSILLTEEHFTYPDPPKMQPARNYAISATRYAKRCIRSTSTWSRTMLVSQAVNELQSATRTTAAARFIDRVCTRLAKDRATTRTEQLVWLAEYSLGRLTTSRHVSASRNSATHGGGQRPDKSTASEADGRQAYERINVWPHLCCMMGAMQCGPENTLAKRSNTMGFTSALQYSNGPTQGNDAVRDYAPPPQQQQQQQQQQQPPSYAHAQQPTQTAEHANSQPTHENTQIPHVDPSTPEQPPPAYSEIPGQVENEELGTNAVVADDGRVNIRIDQKSRTLSQLILPQIQRQLTHAQEDPEPPPAYIPEFLGGAPGQQPPPPLNLVIQVVGSRGDVQPFVALGKVLRETYGHRVRLATHPVFKDFVVENGLEFFSIGGDPAELMAFMVKNPGLMPGFDTLRSGDIGKRRKGIAEILSGTWRSCIETGNGLGVDPLQQTVEEWMGIEDQLPEQLRKPFVADAIIANPPSFGHLHCAEKLGIPLHMMFTMPWSPTQQFPHPLANIQSTNADPTITNYMSYIMVDVLTWQGLGDVINRFRKDSLRLDPISPVWAPAMLARLKIPFTYCWSPALIPKPKDWNHHISVAGFYFLNLASNYTPDPELAAFLDGGEPPVYIGFGSIVVDDPNAMTKMIFDAVKITGRRALVSKGWGGLGADDLGKPDGVFMLGNCPHDWLFKRVSAVVHHGGAGTTAAGIATGKPTVVVPFFGDQAFWGAMVARAGAGPDPIPYKDLTAEKLAGAINEALKPESLDRAKELSNKIKQENGTQSGAQSFHQMLNYEDLRCAVMPDKPAVWRLKRTQVKLSAKAATILAQQGEVHFSEMKLYRPREYVPDEGPWDPVSGAAGALMGTATSVMMGVADMPIQTLKLLNIHPDARSKKGKEKSTGTETSSQGEGSRSGRPSQARSTTDVTERSGRSGAATPTAADAAADLARIQADNQVPAGPGSPGSRSRSRERCRSRSTSQSNTAPTNAANKPGMAENVESAVDTGKGLARIIGAGFKSPMDFSLNIAKGFHNVPKLYGAEVRQVDKVTDFQSGMRTAAKEFGFGLYDGITGIVTDPYKGAKKEGGIGFVKGVGRGIMSVPFRVIGGAWSVPGYAMKGLYQEMVKNKGKSVQNYIIAARIAQGYDEASAVSQEERDEILKRWGRMKGDIKKKRNVGAEQMDSLHSLVQQKRDKKNERTAKLSSHANATSGQPLVQANLAQQDSLPSQYPDPPRRRGVEPEIRSTIPSWRQQEAERTRALRRQETNTSGSQASAPPQPSPAELEAQLRAEEEEDQRELERAIAASVAEASRGDPEEDELIASAIRASIAELERSTETGTTPTQHSDEEALRRAMTASMTEAGKKDMSEEEQKALEETLRNSLLETKSKPRHRHQHGSDSEWDSEANTEEDEDYQRIISESKELAHLHANHPQDYANTVQAAQQESGVMDAMSQAIAGNAGHHDDAESTQFGTAPPSEAAYGGGGISSSRQNGMEDEDEEMKRVMRESADAEVQRAKDEERARTEEEVVMEYVRKQSLLEEEHRRRAREGSGGV</sequence>
<dbReference type="Gene3D" id="3.40.50.2000">
    <property type="entry name" value="Glycogen Phosphorylase B"/>
    <property type="match status" value="2"/>
</dbReference>
<keyword evidence="5" id="KW-1185">Reference proteome</keyword>
<dbReference type="SMART" id="SM00256">
    <property type="entry name" value="FBOX"/>
    <property type="match status" value="1"/>
</dbReference>
<dbReference type="PANTHER" id="PTHR48050">
    <property type="entry name" value="STEROL 3-BETA-GLUCOSYLTRANSFERASE"/>
    <property type="match status" value="1"/>
</dbReference>
<gene>
    <name evidence="4" type="ORF">DDE83_005145</name>
</gene>
<feature type="compositionally biased region" description="Low complexity" evidence="2">
    <location>
        <begin position="1569"/>
        <end position="1582"/>
    </location>
</feature>
<dbReference type="FunFam" id="3.40.50.2000:FF:000100">
    <property type="entry name" value="Glycosyltransferase family 1 protein"/>
    <property type="match status" value="1"/>
</dbReference>
<dbReference type="InterPro" id="IPR004276">
    <property type="entry name" value="GlycoTrans_28_N"/>
</dbReference>